<accession>A0A0C7Q936</accession>
<gene>
    <name evidence="1" type="ORF">R28058_05021</name>
</gene>
<protein>
    <submittedName>
        <fullName evidence="1">Uncharacterized protein</fullName>
    </submittedName>
</protein>
<evidence type="ECO:0000313" key="1">
    <source>
        <dbReference type="EMBL" id="CEQ02769.1"/>
    </source>
</evidence>
<reference evidence="1 2" key="1">
    <citation type="submission" date="2015-01" db="EMBL/GenBank/DDBJ databases">
        <authorList>
            <person name="Aslett A.Martin."/>
            <person name="De Silva Nishadi"/>
        </authorList>
    </citation>
    <scope>NUCLEOTIDE SEQUENCE [LARGE SCALE GENOMIC DNA]</scope>
    <source>
        <strain evidence="1 2">R28058</strain>
    </source>
</reference>
<dbReference type="EMBL" id="CEKZ01000003">
    <property type="protein sequence ID" value="CEQ02769.1"/>
    <property type="molecule type" value="Genomic_DNA"/>
</dbReference>
<name>A0A0C7Q936_PARSO</name>
<evidence type="ECO:0000313" key="2">
    <source>
        <dbReference type="Proteomes" id="UP000049127"/>
    </source>
</evidence>
<sequence>MKIVVKTDDLKRNININLPVCMITTILRFVNLSSSKYIDKNKTDSNFLTEFNKENLIKGLKYLRKNHKGLILVEVDSPNGEYVKIQI</sequence>
<organism evidence="1 2">
    <name type="scientific">Paraclostridium sordellii</name>
    <name type="common">Clostridium sordellii</name>
    <dbReference type="NCBI Taxonomy" id="1505"/>
    <lineage>
        <taxon>Bacteria</taxon>
        <taxon>Bacillati</taxon>
        <taxon>Bacillota</taxon>
        <taxon>Clostridia</taxon>
        <taxon>Peptostreptococcales</taxon>
        <taxon>Peptostreptococcaceae</taxon>
        <taxon>Paraclostridium</taxon>
    </lineage>
</organism>
<dbReference type="Proteomes" id="UP000049127">
    <property type="component" value="Unassembled WGS sequence"/>
</dbReference>
<proteinExistence type="predicted"/>
<dbReference type="AlphaFoldDB" id="A0A0C7Q936"/>
<dbReference type="RefSeq" id="WP_055334509.1">
    <property type="nucleotide sequence ID" value="NZ_CDNF01000003.1"/>
</dbReference>